<dbReference type="NCBIfam" id="TIGR00177">
    <property type="entry name" value="molyb_syn"/>
    <property type="match status" value="1"/>
</dbReference>
<sequence>MMDYYQALDALAQALPPLADSETLPLAAATGRVLAEPLSARLDTPAFDNSAMDGYALADPAGTLTRFALVGRTAAGDTPAAALQAGEALRIFTGAPLPPGATAVVPQEYARLEGGQLQLEAPLPVGRNIRRQAEEFAAGAALLAAGSRLGPAAIALAASQGYVALPVRRRLRVAVFSSGNELCEPGDALAQGKIYDANRYQLLAWLAAWPVEVVDGGILPDSLAETRARLAEVADGVDVILTSGGASVGEEDHLKAALCAIGQLDAWKLAIKPGKPFAWGRAGAAHVFMLPGNPVATFVTFHLLVAPALRCLSGVSPARPASLRVRAAFARAGGEARREFLRARLGIGADGLPEATPLFGQGSAMLSACAEADCLLEVPPATAVAVGDWLTAFPLA</sequence>
<dbReference type="NCBIfam" id="NF045515">
    <property type="entry name" value="Glp_gephyrin"/>
    <property type="match status" value="1"/>
</dbReference>
<reference evidence="13 14" key="1">
    <citation type="submission" date="2019-03" db="EMBL/GenBank/DDBJ databases">
        <title>Genomic Encyclopedia of Type Strains, Phase III (KMG-III): the genomes of soil and plant-associated and newly described type strains.</title>
        <authorList>
            <person name="Whitman W."/>
        </authorList>
    </citation>
    <scope>NUCLEOTIDE SEQUENCE [LARGE SCALE GENOMIC DNA]</scope>
    <source>
        <strain evidence="13 14">CECT 8976</strain>
    </source>
</reference>
<dbReference type="InterPro" id="IPR001453">
    <property type="entry name" value="MoaB/Mog_dom"/>
</dbReference>
<dbReference type="Gene3D" id="3.90.105.10">
    <property type="entry name" value="Molybdopterin biosynthesis moea protein, domain 2"/>
    <property type="match status" value="1"/>
</dbReference>
<evidence type="ECO:0000256" key="11">
    <source>
        <dbReference type="RuleBase" id="RU365090"/>
    </source>
</evidence>
<dbReference type="InterPro" id="IPR038987">
    <property type="entry name" value="MoeA-like"/>
</dbReference>
<keyword evidence="8 11" id="KW-0460">Magnesium</keyword>
<dbReference type="InterPro" id="IPR036688">
    <property type="entry name" value="MoeA_C_domain_IV_sf"/>
</dbReference>
<dbReference type="AlphaFoldDB" id="A0A4R7AYN5"/>
<evidence type="ECO:0000256" key="1">
    <source>
        <dbReference type="ARBA" id="ARBA00001946"/>
    </source>
</evidence>
<dbReference type="GO" id="GO:0005829">
    <property type="term" value="C:cytosol"/>
    <property type="evidence" value="ECO:0007669"/>
    <property type="project" value="TreeGrafter"/>
</dbReference>
<evidence type="ECO:0000256" key="2">
    <source>
        <dbReference type="ARBA" id="ARBA00002901"/>
    </source>
</evidence>
<comment type="cofactor">
    <cofactor evidence="1 11">
        <name>Mg(2+)</name>
        <dbReference type="ChEBI" id="CHEBI:18420"/>
    </cofactor>
</comment>
<keyword evidence="9 11" id="KW-0501">Molybdenum cofactor biosynthesis</keyword>
<evidence type="ECO:0000256" key="5">
    <source>
        <dbReference type="ARBA" id="ARBA00022505"/>
    </source>
</evidence>
<feature type="domain" description="MoaB/Mog" evidence="12">
    <location>
        <begin position="174"/>
        <end position="311"/>
    </location>
</feature>
<dbReference type="Gene3D" id="3.40.980.10">
    <property type="entry name" value="MoaB/Mog-like domain"/>
    <property type="match status" value="1"/>
</dbReference>
<evidence type="ECO:0000256" key="3">
    <source>
        <dbReference type="ARBA" id="ARBA00005046"/>
    </source>
</evidence>
<evidence type="ECO:0000259" key="12">
    <source>
        <dbReference type="SMART" id="SM00852"/>
    </source>
</evidence>
<name>A0A4R7AYN5_9NEIS</name>
<dbReference type="OrthoDB" id="9804758at2"/>
<dbReference type="SMART" id="SM00852">
    <property type="entry name" value="MoCF_biosynth"/>
    <property type="match status" value="1"/>
</dbReference>
<dbReference type="RefSeq" id="WP_133683337.1">
    <property type="nucleotide sequence ID" value="NZ_SNZP01000015.1"/>
</dbReference>
<dbReference type="EMBL" id="SNZP01000015">
    <property type="protein sequence ID" value="TDR73061.1"/>
    <property type="molecule type" value="Genomic_DNA"/>
</dbReference>
<comment type="pathway">
    <text evidence="3 11">Cofactor biosynthesis; molybdopterin biosynthesis.</text>
</comment>
<dbReference type="SUPFAM" id="SSF63867">
    <property type="entry name" value="MoeA C-terminal domain-like"/>
    <property type="match status" value="1"/>
</dbReference>
<comment type="catalytic activity">
    <reaction evidence="10">
        <text>adenylyl-molybdopterin + molybdate = Mo-molybdopterin + AMP + H(+)</text>
        <dbReference type="Rhea" id="RHEA:35047"/>
        <dbReference type="ChEBI" id="CHEBI:15378"/>
        <dbReference type="ChEBI" id="CHEBI:36264"/>
        <dbReference type="ChEBI" id="CHEBI:62727"/>
        <dbReference type="ChEBI" id="CHEBI:71302"/>
        <dbReference type="ChEBI" id="CHEBI:456215"/>
        <dbReference type="EC" id="2.10.1.1"/>
    </reaction>
</comment>
<evidence type="ECO:0000256" key="8">
    <source>
        <dbReference type="ARBA" id="ARBA00022842"/>
    </source>
</evidence>
<proteinExistence type="inferred from homology"/>
<dbReference type="PANTHER" id="PTHR10192:SF5">
    <property type="entry name" value="GEPHYRIN"/>
    <property type="match status" value="1"/>
</dbReference>
<protein>
    <recommendedName>
        <fullName evidence="11">Molybdopterin molybdenumtransferase</fullName>
        <ecNumber evidence="11">2.10.1.1</ecNumber>
    </recommendedName>
</protein>
<keyword evidence="6 11" id="KW-0808">Transferase</keyword>
<keyword evidence="5 11" id="KW-0500">Molybdenum</keyword>
<dbReference type="Pfam" id="PF00994">
    <property type="entry name" value="MoCF_biosynth"/>
    <property type="match status" value="1"/>
</dbReference>
<dbReference type="InterPro" id="IPR005110">
    <property type="entry name" value="MoeA_linker/N"/>
</dbReference>
<dbReference type="InterPro" id="IPR036425">
    <property type="entry name" value="MoaB/Mog-like_dom_sf"/>
</dbReference>
<dbReference type="InterPro" id="IPR036135">
    <property type="entry name" value="MoeA_linker/N_sf"/>
</dbReference>
<evidence type="ECO:0000313" key="13">
    <source>
        <dbReference type="EMBL" id="TDR73061.1"/>
    </source>
</evidence>
<dbReference type="Pfam" id="PF03453">
    <property type="entry name" value="MoeA_N"/>
    <property type="match status" value="1"/>
</dbReference>
<keyword evidence="7 11" id="KW-0479">Metal-binding</keyword>
<dbReference type="Gene3D" id="2.170.190.11">
    <property type="entry name" value="Molybdopterin biosynthesis moea protein, domain 3"/>
    <property type="match status" value="1"/>
</dbReference>
<evidence type="ECO:0000256" key="7">
    <source>
        <dbReference type="ARBA" id="ARBA00022723"/>
    </source>
</evidence>
<dbReference type="PANTHER" id="PTHR10192">
    <property type="entry name" value="MOLYBDOPTERIN BIOSYNTHESIS PROTEIN"/>
    <property type="match status" value="1"/>
</dbReference>
<organism evidence="13 14">
    <name type="scientific">Paludibacterium purpuratum</name>
    <dbReference type="NCBI Taxonomy" id="1144873"/>
    <lineage>
        <taxon>Bacteria</taxon>
        <taxon>Pseudomonadati</taxon>
        <taxon>Pseudomonadota</taxon>
        <taxon>Betaproteobacteria</taxon>
        <taxon>Neisseriales</taxon>
        <taxon>Chromobacteriaceae</taxon>
        <taxon>Paludibacterium</taxon>
    </lineage>
</organism>
<evidence type="ECO:0000313" key="14">
    <source>
        <dbReference type="Proteomes" id="UP000295611"/>
    </source>
</evidence>
<evidence type="ECO:0000256" key="6">
    <source>
        <dbReference type="ARBA" id="ARBA00022679"/>
    </source>
</evidence>
<comment type="function">
    <text evidence="2 11">Catalyzes the insertion of molybdate into adenylated molybdopterin with the concomitant release of AMP.</text>
</comment>
<dbReference type="Gene3D" id="2.40.340.10">
    <property type="entry name" value="MoeA, C-terminal, domain IV"/>
    <property type="match status" value="1"/>
</dbReference>
<dbReference type="GO" id="GO:0061599">
    <property type="term" value="F:molybdopterin molybdotransferase activity"/>
    <property type="evidence" value="ECO:0007669"/>
    <property type="project" value="UniProtKB-UniRule"/>
</dbReference>
<dbReference type="FunFam" id="3.40.980.10:FF:000004">
    <property type="entry name" value="Molybdopterin molybdenumtransferase"/>
    <property type="match status" value="1"/>
</dbReference>
<dbReference type="GO" id="GO:0046872">
    <property type="term" value="F:metal ion binding"/>
    <property type="evidence" value="ECO:0007669"/>
    <property type="project" value="UniProtKB-UniRule"/>
</dbReference>
<dbReference type="SUPFAM" id="SSF53218">
    <property type="entry name" value="Molybdenum cofactor biosynthesis proteins"/>
    <property type="match status" value="1"/>
</dbReference>
<evidence type="ECO:0000256" key="10">
    <source>
        <dbReference type="ARBA" id="ARBA00047317"/>
    </source>
</evidence>
<dbReference type="InterPro" id="IPR005111">
    <property type="entry name" value="MoeA_C_domain_IV"/>
</dbReference>
<evidence type="ECO:0000256" key="4">
    <source>
        <dbReference type="ARBA" id="ARBA00010763"/>
    </source>
</evidence>
<dbReference type="CDD" id="cd00887">
    <property type="entry name" value="MoeA"/>
    <property type="match status" value="1"/>
</dbReference>
<dbReference type="Pfam" id="PF03454">
    <property type="entry name" value="MoeA_C"/>
    <property type="match status" value="1"/>
</dbReference>
<keyword evidence="14" id="KW-1185">Reference proteome</keyword>
<comment type="caution">
    <text evidence="13">The sequence shown here is derived from an EMBL/GenBank/DDBJ whole genome shotgun (WGS) entry which is preliminary data.</text>
</comment>
<gene>
    <name evidence="13" type="ORF">DFP86_11593</name>
</gene>
<dbReference type="Proteomes" id="UP000295611">
    <property type="component" value="Unassembled WGS sequence"/>
</dbReference>
<dbReference type="GO" id="GO:0006777">
    <property type="term" value="P:Mo-molybdopterin cofactor biosynthetic process"/>
    <property type="evidence" value="ECO:0007669"/>
    <property type="project" value="UniProtKB-UniRule"/>
</dbReference>
<dbReference type="SUPFAM" id="SSF63882">
    <property type="entry name" value="MoeA N-terminal region -like"/>
    <property type="match status" value="1"/>
</dbReference>
<dbReference type="UniPathway" id="UPA00344"/>
<dbReference type="EC" id="2.10.1.1" evidence="11"/>
<evidence type="ECO:0000256" key="9">
    <source>
        <dbReference type="ARBA" id="ARBA00023150"/>
    </source>
</evidence>
<accession>A0A4R7AYN5</accession>
<comment type="similarity">
    <text evidence="4 11">Belongs to the MoeA family.</text>
</comment>